<dbReference type="InterPro" id="IPR032692">
    <property type="entry name" value="YccS_N"/>
</dbReference>
<keyword evidence="3 7" id="KW-0812">Transmembrane</keyword>
<dbReference type="PANTHER" id="PTHR30509">
    <property type="entry name" value="P-HYDROXYBENZOIC ACID EFFLUX PUMP SUBUNIT-RELATED"/>
    <property type="match status" value="1"/>
</dbReference>
<keyword evidence="2" id="KW-1003">Cell membrane</keyword>
<feature type="transmembrane region" description="Helical" evidence="7">
    <location>
        <begin position="417"/>
        <end position="435"/>
    </location>
</feature>
<feature type="transmembrane region" description="Helical" evidence="7">
    <location>
        <begin position="493"/>
        <end position="511"/>
    </location>
</feature>
<reference evidence="10 11" key="1">
    <citation type="submission" date="2024-09" db="EMBL/GenBank/DDBJ databases">
        <authorList>
            <person name="Lee S.D."/>
        </authorList>
    </citation>
    <scope>NUCLEOTIDE SEQUENCE [LARGE SCALE GENOMIC DNA]</scope>
    <source>
        <strain evidence="10 11">N8-3</strain>
    </source>
</reference>
<accession>A0ABV6VYX8</accession>
<keyword evidence="5 7" id="KW-0472">Membrane</keyword>
<evidence type="ECO:0000259" key="8">
    <source>
        <dbReference type="Pfam" id="PF12805"/>
    </source>
</evidence>
<evidence type="ECO:0000256" key="2">
    <source>
        <dbReference type="ARBA" id="ARBA00022475"/>
    </source>
</evidence>
<evidence type="ECO:0000256" key="3">
    <source>
        <dbReference type="ARBA" id="ARBA00022692"/>
    </source>
</evidence>
<keyword evidence="11" id="KW-1185">Reference proteome</keyword>
<feature type="transmembrane region" description="Helical" evidence="7">
    <location>
        <begin position="148"/>
        <end position="168"/>
    </location>
</feature>
<evidence type="ECO:0000256" key="4">
    <source>
        <dbReference type="ARBA" id="ARBA00022989"/>
    </source>
</evidence>
<dbReference type="Proteomes" id="UP001592531">
    <property type="component" value="Unassembled WGS sequence"/>
</dbReference>
<dbReference type="InterPro" id="IPR049453">
    <property type="entry name" value="Memb_transporter_dom"/>
</dbReference>
<feature type="domain" description="Integral membrane protein YccS N-terminal" evidence="8">
    <location>
        <begin position="83"/>
        <end position="210"/>
    </location>
</feature>
<gene>
    <name evidence="10" type="ORF">ACEZDE_20140</name>
</gene>
<comment type="subcellular location">
    <subcellularLocation>
        <location evidence="1">Cell membrane</location>
        <topology evidence="1">Multi-pass membrane protein</topology>
    </subcellularLocation>
</comment>
<dbReference type="RefSeq" id="WP_380537712.1">
    <property type="nucleotide sequence ID" value="NZ_JBHFAB010000014.1"/>
</dbReference>
<dbReference type="EMBL" id="JBHFAB010000014">
    <property type="protein sequence ID" value="MFC1418922.1"/>
    <property type="molecule type" value="Genomic_DNA"/>
</dbReference>
<evidence type="ECO:0000313" key="10">
    <source>
        <dbReference type="EMBL" id="MFC1418922.1"/>
    </source>
</evidence>
<feature type="transmembrane region" description="Helical" evidence="7">
    <location>
        <begin position="31"/>
        <end position="61"/>
    </location>
</feature>
<evidence type="ECO:0000313" key="11">
    <source>
        <dbReference type="Proteomes" id="UP001592531"/>
    </source>
</evidence>
<evidence type="ECO:0000256" key="5">
    <source>
        <dbReference type="ARBA" id="ARBA00023136"/>
    </source>
</evidence>
<proteinExistence type="inferred from homology"/>
<evidence type="ECO:0000256" key="1">
    <source>
        <dbReference type="ARBA" id="ARBA00004651"/>
    </source>
</evidence>
<sequence>MPWTAALKSTTRSAFTLERAYNEPKLALRGALGVAIVLFGALALGSPALATSAALGAFIAGTATFQRSYRPRPVLALGAAAGLSTSTFIGYLASPWPVLFVLVLGLWAFAAGLAWALGPTAGVVASTTVSVMLVVVSLPSSIPQAAEHAGVIAAGGIVQALLVLLLPVRRWGAQRDALADAYASMADYARRLRHDPFAPFDPEALMTARTAAALTRGQARRRPAELGGRRNPMERMRPVMAALADPRVGAAQEGPERDRAREILGAAAEILDVVARSIRTGLPTEVSDRTYRALAVPATGPVLTGPARQSALLLIGLLADAADSLEAPAATGRETSADEVGHLPRPSVTEMLPVAGHAVRRNWNRSSPVLRHALRVGAVAALGETIGLQLPFEHGYWAPLTAVMVMRPDFSQTYSRGVARIAGTVLGVLVASVVLLLSGPGTWVCAGLAVACIAGAYTTIRTGYAVMSACVTGYVVFLLAMDGSGVFSTGEQRVGQTLLGGALALAAYAVFPTWQTVRLPDRLAAYVEAGGRYAAAAVAVYGDPSAANRRAVRETLLDHRQARADLLTSSQQAAHEPVRHRGLRHSQVTAARSAMAALGRTALLLEAHLPAPQARPPLEPVPGAARFAGVLREETARAAQAVRLEQPVDLGAVRLHYDAWALEVAAPPPAGDATDAAVTAGAGAGTDPAELVLRDAGYLVDALEGLQKALGD</sequence>
<organism evidence="10 11">
    <name type="scientific">Streptacidiphilus cavernicola</name>
    <dbReference type="NCBI Taxonomy" id="3342716"/>
    <lineage>
        <taxon>Bacteria</taxon>
        <taxon>Bacillati</taxon>
        <taxon>Actinomycetota</taxon>
        <taxon>Actinomycetes</taxon>
        <taxon>Kitasatosporales</taxon>
        <taxon>Streptomycetaceae</taxon>
        <taxon>Streptacidiphilus</taxon>
    </lineage>
</organism>
<dbReference type="Pfam" id="PF12805">
    <property type="entry name" value="FUSC-like"/>
    <property type="match status" value="1"/>
</dbReference>
<dbReference type="PANTHER" id="PTHR30509:SF9">
    <property type="entry name" value="MULTIDRUG RESISTANCE PROTEIN MDTO"/>
    <property type="match status" value="1"/>
</dbReference>
<feature type="transmembrane region" description="Helical" evidence="7">
    <location>
        <begin position="98"/>
        <end position="116"/>
    </location>
</feature>
<evidence type="ECO:0000256" key="6">
    <source>
        <dbReference type="ARBA" id="ARBA00043993"/>
    </source>
</evidence>
<evidence type="ECO:0000259" key="9">
    <source>
        <dbReference type="Pfam" id="PF13515"/>
    </source>
</evidence>
<comment type="similarity">
    <text evidence="6">Belongs to the YccS/YhfK family.</text>
</comment>
<comment type="caution">
    <text evidence="10">The sequence shown here is derived from an EMBL/GenBank/DDBJ whole genome shotgun (WGS) entry which is preliminary data.</text>
</comment>
<feature type="transmembrane region" description="Helical" evidence="7">
    <location>
        <begin position="123"/>
        <end position="142"/>
    </location>
</feature>
<dbReference type="Pfam" id="PF13515">
    <property type="entry name" value="FUSC_2"/>
    <property type="match status" value="1"/>
</dbReference>
<keyword evidence="4 7" id="KW-1133">Transmembrane helix</keyword>
<feature type="transmembrane region" description="Helical" evidence="7">
    <location>
        <begin position="464"/>
        <end position="481"/>
    </location>
</feature>
<protein>
    <submittedName>
        <fullName evidence="10">FUSC family protein</fullName>
    </submittedName>
</protein>
<name>A0ABV6VYX8_9ACTN</name>
<feature type="domain" description="Integral membrane bound transporter" evidence="9">
    <location>
        <begin position="386"/>
        <end position="506"/>
    </location>
</feature>
<evidence type="ECO:0000256" key="7">
    <source>
        <dbReference type="SAM" id="Phobius"/>
    </source>
</evidence>